<feature type="compositionally biased region" description="Polar residues" evidence="10">
    <location>
        <begin position="16"/>
        <end position="36"/>
    </location>
</feature>
<protein>
    <recommendedName>
        <fullName evidence="9">Dof zinc finger protein</fullName>
    </recommendedName>
</protein>
<evidence type="ECO:0000256" key="2">
    <source>
        <dbReference type="ARBA" id="ARBA00022771"/>
    </source>
</evidence>
<gene>
    <name evidence="12" type="primary">DOF3.6</name>
    <name evidence="12" type="ORF">A4A49_31979</name>
</gene>
<dbReference type="InterPro" id="IPR003851">
    <property type="entry name" value="Znf_Dof"/>
</dbReference>
<organism evidence="12 13">
    <name type="scientific">Nicotiana attenuata</name>
    <name type="common">Coyote tobacco</name>
    <dbReference type="NCBI Taxonomy" id="49451"/>
    <lineage>
        <taxon>Eukaryota</taxon>
        <taxon>Viridiplantae</taxon>
        <taxon>Streptophyta</taxon>
        <taxon>Embryophyta</taxon>
        <taxon>Tracheophyta</taxon>
        <taxon>Spermatophyta</taxon>
        <taxon>Magnoliopsida</taxon>
        <taxon>eudicotyledons</taxon>
        <taxon>Gunneridae</taxon>
        <taxon>Pentapetalae</taxon>
        <taxon>asterids</taxon>
        <taxon>lamiids</taxon>
        <taxon>Solanales</taxon>
        <taxon>Solanaceae</taxon>
        <taxon>Nicotianoideae</taxon>
        <taxon>Nicotianeae</taxon>
        <taxon>Nicotiana</taxon>
    </lineage>
</organism>
<evidence type="ECO:0000256" key="9">
    <source>
        <dbReference type="RuleBase" id="RU369094"/>
    </source>
</evidence>
<dbReference type="OMA" id="PSTVMYP"/>
<reference evidence="12" key="1">
    <citation type="submission" date="2016-11" db="EMBL/GenBank/DDBJ databases">
        <title>The genome of Nicotiana attenuata.</title>
        <authorList>
            <person name="Xu S."/>
            <person name="Brockmoeller T."/>
            <person name="Gaquerel E."/>
            <person name="Navarro A."/>
            <person name="Kuhl H."/>
            <person name="Gase K."/>
            <person name="Ling Z."/>
            <person name="Zhou W."/>
            <person name="Kreitzer C."/>
            <person name="Stanke M."/>
            <person name="Tang H."/>
            <person name="Lyons E."/>
            <person name="Pandey P."/>
            <person name="Pandey S.P."/>
            <person name="Timmermann B."/>
            <person name="Baldwin I.T."/>
        </authorList>
    </citation>
    <scope>NUCLEOTIDE SEQUENCE [LARGE SCALE GENOMIC DNA]</scope>
    <source>
        <strain evidence="12">UT</strain>
    </source>
</reference>
<dbReference type="GO" id="GO:0005634">
    <property type="term" value="C:nucleus"/>
    <property type="evidence" value="ECO:0007669"/>
    <property type="project" value="UniProtKB-SubCell"/>
</dbReference>
<keyword evidence="7 8" id="KW-0539">Nucleus</keyword>
<dbReference type="STRING" id="49451.A0A1J6J2I9"/>
<dbReference type="InterPro" id="IPR045174">
    <property type="entry name" value="Dof"/>
</dbReference>
<keyword evidence="4 9" id="KW-0805">Transcription regulation</keyword>
<proteinExistence type="predicted"/>
<comment type="function">
    <text evidence="9">Transcription factor that binds specifically to a 5'-AA[AG]G-3' consensus core sequence.</text>
</comment>
<keyword evidence="13" id="KW-1185">Reference proteome</keyword>
<keyword evidence="6 9" id="KW-0804">Transcription</keyword>
<evidence type="ECO:0000259" key="11">
    <source>
        <dbReference type="PROSITE" id="PS50884"/>
    </source>
</evidence>
<sequence>MAFSSIPIYLDPPNWQHEQGNHQQQLGVANENPSQLSPAMPPPPAVGGGGGGSAGSVRPGLMVERARLAKATQPETILKCPRCESTNTKFCYFNNYSLSQPRHFCKTCRRYWTRGGALRNVPVGGGCRRNNKRGTKRSRSKSPTRSEKRHCPIITSANATTSNNSIPHLPHPTHLSFLTTPNLHNFSDFTSTENGLNFGGSQPQDGTTDQMEVQARFIDQFRFQQMQQFPFFSNLEQQPSNNLYQFEAAPEYNVGEVANVKVEENEGTNSQGLNLPRNNFGVTNNQFWTNFH</sequence>
<evidence type="ECO:0000256" key="3">
    <source>
        <dbReference type="ARBA" id="ARBA00022833"/>
    </source>
</evidence>
<keyword evidence="2 8" id="KW-0863">Zinc-finger</keyword>
<evidence type="ECO:0000256" key="8">
    <source>
        <dbReference type="PROSITE-ProRule" id="PRU00071"/>
    </source>
</evidence>
<dbReference type="GO" id="GO:0003700">
    <property type="term" value="F:DNA-binding transcription factor activity"/>
    <property type="evidence" value="ECO:0007669"/>
    <property type="project" value="UniProtKB-UniRule"/>
</dbReference>
<feature type="compositionally biased region" description="Basic residues" evidence="10">
    <location>
        <begin position="129"/>
        <end position="142"/>
    </location>
</feature>
<comment type="subcellular location">
    <subcellularLocation>
        <location evidence="8 9">Nucleus</location>
    </subcellularLocation>
</comment>
<feature type="region of interest" description="Disordered" evidence="10">
    <location>
        <begin position="13"/>
        <end position="58"/>
    </location>
</feature>
<dbReference type="Gramene" id="OIT06936">
    <property type="protein sequence ID" value="OIT06936"/>
    <property type="gene ID" value="A4A49_31979"/>
</dbReference>
<evidence type="ECO:0000256" key="1">
    <source>
        <dbReference type="ARBA" id="ARBA00022723"/>
    </source>
</evidence>
<evidence type="ECO:0000256" key="5">
    <source>
        <dbReference type="ARBA" id="ARBA00023125"/>
    </source>
</evidence>
<dbReference type="AlphaFoldDB" id="A0A1J6J2I9"/>
<feature type="domain" description="Dof-type" evidence="11">
    <location>
        <begin position="78"/>
        <end position="132"/>
    </location>
</feature>
<dbReference type="GeneID" id="109215142"/>
<feature type="region of interest" description="Disordered" evidence="10">
    <location>
        <begin position="124"/>
        <end position="150"/>
    </location>
</feature>
<dbReference type="Pfam" id="PF02701">
    <property type="entry name" value="Zn_ribbon_Dof"/>
    <property type="match status" value="1"/>
</dbReference>
<dbReference type="PROSITE" id="PS01361">
    <property type="entry name" value="ZF_DOF_1"/>
    <property type="match status" value="1"/>
</dbReference>
<dbReference type="PANTHER" id="PTHR31992:SF351">
    <property type="entry name" value="DOF ZINC FINGER PROTEIN"/>
    <property type="match status" value="1"/>
</dbReference>
<dbReference type="Proteomes" id="UP000187609">
    <property type="component" value="Unassembled WGS sequence"/>
</dbReference>
<evidence type="ECO:0000256" key="4">
    <source>
        <dbReference type="ARBA" id="ARBA00023015"/>
    </source>
</evidence>
<keyword evidence="5 8" id="KW-0238">DNA-binding</keyword>
<comment type="caution">
    <text evidence="12">The sequence shown here is derived from an EMBL/GenBank/DDBJ whole genome shotgun (WGS) entry which is preliminary data.</text>
</comment>
<evidence type="ECO:0000313" key="13">
    <source>
        <dbReference type="Proteomes" id="UP000187609"/>
    </source>
</evidence>
<dbReference type="KEGG" id="nau:109215142"/>
<dbReference type="GO" id="GO:0008270">
    <property type="term" value="F:zinc ion binding"/>
    <property type="evidence" value="ECO:0007669"/>
    <property type="project" value="UniProtKB-KW"/>
</dbReference>
<dbReference type="GO" id="GO:0003677">
    <property type="term" value="F:DNA binding"/>
    <property type="evidence" value="ECO:0007669"/>
    <property type="project" value="UniProtKB-UniRule"/>
</dbReference>
<dbReference type="PROSITE" id="PS50884">
    <property type="entry name" value="ZF_DOF_2"/>
    <property type="match status" value="1"/>
</dbReference>
<keyword evidence="1 9" id="KW-0479">Metal-binding</keyword>
<evidence type="ECO:0000313" key="12">
    <source>
        <dbReference type="EMBL" id="OIT06936.1"/>
    </source>
</evidence>
<evidence type="ECO:0000256" key="10">
    <source>
        <dbReference type="SAM" id="MobiDB-lite"/>
    </source>
</evidence>
<accession>A0A1J6J2I9</accession>
<evidence type="ECO:0000256" key="6">
    <source>
        <dbReference type="ARBA" id="ARBA00023163"/>
    </source>
</evidence>
<name>A0A1J6J2I9_NICAT</name>
<dbReference type="OrthoDB" id="1927254at2759"/>
<keyword evidence="3 9" id="KW-0862">Zinc</keyword>
<evidence type="ECO:0000256" key="7">
    <source>
        <dbReference type="ARBA" id="ARBA00023242"/>
    </source>
</evidence>
<dbReference type="PANTHER" id="PTHR31992">
    <property type="entry name" value="DOF ZINC FINGER PROTEIN DOF1.4-RELATED"/>
    <property type="match status" value="1"/>
</dbReference>
<dbReference type="EMBL" id="MJEQ01037184">
    <property type="protein sequence ID" value="OIT06936.1"/>
    <property type="molecule type" value="Genomic_DNA"/>
</dbReference>